<keyword evidence="7" id="KW-1185">Reference proteome</keyword>
<dbReference type="SMART" id="SM00825">
    <property type="entry name" value="PKS_KS"/>
    <property type="match status" value="1"/>
</dbReference>
<protein>
    <submittedName>
        <fullName evidence="6">Type I fatty acid synthase, putative</fullName>
    </submittedName>
</protein>
<dbReference type="Proteomes" id="UP000030747">
    <property type="component" value="Unassembled WGS sequence"/>
</dbReference>
<dbReference type="Pfam" id="PF00550">
    <property type="entry name" value="PP-binding"/>
    <property type="match status" value="1"/>
</dbReference>
<dbReference type="SMART" id="SM00823">
    <property type="entry name" value="PKS_PP"/>
    <property type="match status" value="1"/>
</dbReference>
<dbReference type="Pfam" id="PF00109">
    <property type="entry name" value="ketoacyl-synt"/>
    <property type="match status" value="1"/>
</dbReference>
<dbReference type="GeneID" id="25257808"/>
<evidence type="ECO:0000313" key="7">
    <source>
        <dbReference type="Proteomes" id="UP000030747"/>
    </source>
</evidence>
<reference evidence="6" key="1">
    <citation type="submission" date="2013-10" db="EMBL/GenBank/DDBJ databases">
        <title>Genomic analysis of the causative agents of coccidiosis in chickens.</title>
        <authorList>
            <person name="Reid A.J."/>
            <person name="Blake D."/>
            <person name="Billington K."/>
            <person name="Browne H."/>
            <person name="Dunn M."/>
            <person name="Hung S."/>
            <person name="Kawahara F."/>
            <person name="Miranda-Saavedra D."/>
            <person name="Mourier T."/>
            <person name="Nagra H."/>
            <person name="Otto T.D."/>
            <person name="Rawlings N."/>
            <person name="Sanchez A."/>
            <person name="Sanders M."/>
            <person name="Subramaniam C."/>
            <person name="Tay Y."/>
            <person name="Dear P."/>
            <person name="Doerig C."/>
            <person name="Gruber A."/>
            <person name="Parkinson J."/>
            <person name="Shirley M."/>
            <person name="Wan K.L."/>
            <person name="Berriman M."/>
            <person name="Tomley F."/>
            <person name="Pain A."/>
        </authorList>
    </citation>
    <scope>NUCLEOTIDE SEQUENCE [LARGE SCALE GENOMIC DNA]</scope>
    <source>
        <strain evidence="6">Houghton</strain>
    </source>
</reference>
<dbReference type="InterPro" id="IPR018201">
    <property type="entry name" value="Ketoacyl_synth_AS"/>
</dbReference>
<dbReference type="EMBL" id="HG677126">
    <property type="protein sequence ID" value="CDJ44465.1"/>
    <property type="molecule type" value="Genomic_DNA"/>
</dbReference>
<dbReference type="SMART" id="SM01294">
    <property type="entry name" value="PKS_PP_betabranch"/>
    <property type="match status" value="1"/>
</dbReference>
<dbReference type="InterPro" id="IPR009081">
    <property type="entry name" value="PP-bd_ACP"/>
</dbReference>
<dbReference type="GO" id="GO:0006633">
    <property type="term" value="P:fatty acid biosynthetic process"/>
    <property type="evidence" value="ECO:0007669"/>
    <property type="project" value="InterPro"/>
</dbReference>
<dbReference type="InterPro" id="IPR016039">
    <property type="entry name" value="Thiolase-like"/>
</dbReference>
<keyword evidence="1" id="KW-0596">Phosphopantetheine</keyword>
<evidence type="ECO:0000259" key="5">
    <source>
        <dbReference type="PROSITE" id="PS52004"/>
    </source>
</evidence>
<dbReference type="Gene3D" id="3.40.47.10">
    <property type="match status" value="1"/>
</dbReference>
<dbReference type="VEuPathDB" id="ToxoDB:ETH2_1207500"/>
<evidence type="ECO:0000256" key="1">
    <source>
        <dbReference type="ARBA" id="ARBA00022450"/>
    </source>
</evidence>
<feature type="non-terminal residue" evidence="6">
    <location>
        <position position="531"/>
    </location>
</feature>
<dbReference type="SUPFAM" id="SSF53901">
    <property type="entry name" value="Thiolase-like"/>
    <property type="match status" value="1"/>
</dbReference>
<accession>U6L9N5</accession>
<evidence type="ECO:0000259" key="4">
    <source>
        <dbReference type="PROSITE" id="PS50075"/>
    </source>
</evidence>
<dbReference type="Gene3D" id="1.10.1200.10">
    <property type="entry name" value="ACP-like"/>
    <property type="match status" value="1"/>
</dbReference>
<dbReference type="PANTHER" id="PTHR43775:SF37">
    <property type="entry name" value="SI:DKEY-61P9.11"/>
    <property type="match status" value="1"/>
</dbReference>
<dbReference type="AlphaFoldDB" id="U6L9N5"/>
<organism evidence="6 7">
    <name type="scientific">Eimeria tenella</name>
    <name type="common">Coccidian parasite</name>
    <dbReference type="NCBI Taxonomy" id="5802"/>
    <lineage>
        <taxon>Eukaryota</taxon>
        <taxon>Sar</taxon>
        <taxon>Alveolata</taxon>
        <taxon>Apicomplexa</taxon>
        <taxon>Conoidasida</taxon>
        <taxon>Coccidia</taxon>
        <taxon>Eucoccidiorida</taxon>
        <taxon>Eimeriorina</taxon>
        <taxon>Eimeriidae</taxon>
        <taxon>Eimeria</taxon>
    </lineage>
</organism>
<dbReference type="InterPro" id="IPR014030">
    <property type="entry name" value="Ketoacyl_synth_N"/>
</dbReference>
<dbReference type="PROSITE" id="PS52004">
    <property type="entry name" value="KS3_2"/>
    <property type="match status" value="1"/>
</dbReference>
<dbReference type="OMA" id="GYLYEEN"/>
<dbReference type="InterPro" id="IPR050091">
    <property type="entry name" value="PKS_NRPS_Biosynth_Enz"/>
</dbReference>
<dbReference type="Pfam" id="PF02801">
    <property type="entry name" value="Ketoacyl-synt_C"/>
    <property type="match status" value="1"/>
</dbReference>
<dbReference type="InterPro" id="IPR020806">
    <property type="entry name" value="PKS_PP-bd"/>
</dbReference>
<dbReference type="InterPro" id="IPR014031">
    <property type="entry name" value="Ketoacyl_synth_C"/>
</dbReference>
<reference evidence="6" key="2">
    <citation type="submission" date="2013-10" db="EMBL/GenBank/DDBJ databases">
        <authorList>
            <person name="Aslett M."/>
        </authorList>
    </citation>
    <scope>NUCLEOTIDE SEQUENCE [LARGE SCALE GENOMIC DNA]</scope>
    <source>
        <strain evidence="6">Houghton</strain>
    </source>
</reference>
<keyword evidence="2" id="KW-0597">Phosphoprotein</keyword>
<name>U6L9N5_EIMTE</name>
<keyword evidence="3" id="KW-0808">Transferase</keyword>
<dbReference type="PROSITE" id="PS00606">
    <property type="entry name" value="KS3_1"/>
    <property type="match status" value="1"/>
</dbReference>
<dbReference type="CDD" id="cd00833">
    <property type="entry name" value="PKS"/>
    <property type="match status" value="1"/>
</dbReference>
<feature type="domain" description="Ketosynthase family 3 (KS3)" evidence="5">
    <location>
        <begin position="92"/>
        <end position="523"/>
    </location>
</feature>
<dbReference type="OrthoDB" id="435575at2759"/>
<dbReference type="RefSeq" id="XP_013235214.1">
    <property type="nucleotide sequence ID" value="XM_013379760.1"/>
</dbReference>
<dbReference type="GO" id="GO:0004312">
    <property type="term" value="F:fatty acid synthase activity"/>
    <property type="evidence" value="ECO:0007669"/>
    <property type="project" value="TreeGrafter"/>
</dbReference>
<evidence type="ECO:0000256" key="2">
    <source>
        <dbReference type="ARBA" id="ARBA00022553"/>
    </source>
</evidence>
<dbReference type="InterPro" id="IPR036736">
    <property type="entry name" value="ACP-like_sf"/>
</dbReference>
<dbReference type="GO" id="GO:0004315">
    <property type="term" value="F:3-oxoacyl-[acyl-carrier-protein] synthase activity"/>
    <property type="evidence" value="ECO:0007669"/>
    <property type="project" value="InterPro"/>
</dbReference>
<evidence type="ECO:0000313" key="6">
    <source>
        <dbReference type="EMBL" id="CDJ44465.1"/>
    </source>
</evidence>
<dbReference type="GO" id="GO:0031177">
    <property type="term" value="F:phosphopantetheine binding"/>
    <property type="evidence" value="ECO:0007669"/>
    <property type="project" value="InterPro"/>
</dbReference>
<dbReference type="SUPFAM" id="SSF47336">
    <property type="entry name" value="ACP-like"/>
    <property type="match status" value="1"/>
</dbReference>
<dbReference type="InterPro" id="IPR020841">
    <property type="entry name" value="PKS_Beta-ketoAc_synthase_dom"/>
</dbReference>
<dbReference type="PROSITE" id="PS50075">
    <property type="entry name" value="CARRIER"/>
    <property type="match status" value="1"/>
</dbReference>
<dbReference type="VEuPathDB" id="ToxoDB:ETH_00043845"/>
<sequence>MTAAKSVLNDSTDLSADAPLQELGIDSLGAIEFRDSVQSALNVRLSATVLFDHPTVDALTKFLLQEVGEDNDTESKPAALVEPVTPFEAAAGVEVAVVGMACRFPASDPNPREFWRMLLKAKDCISDVPLSRFDINAYNTKASTDGKIYTCAGGTIRNIDSFDCHFFSISPLEAKQMDPRQRVALEVSYEALSDAGVERGATDTDVTGVFVGSMNHETALEGGPCATAFTVTAAHISILSNRISYVNGFSGPSVTLDTACSSSLVALDFALSYMASQAISQALVLGVNLMLRVEAYQQTCKAHMLSIDGRCKTFDASANGYVRSEGCGAILVKALPRHSTDPRAVYAWIRGAANNHVGRSASLTAPNGPAQQAVIRAALHDAQVKSPADVSVLEAHGTGTSLGDPIEIGAIRAVYCNGFADSPPLIVGALKSLMGHSEGAAGIAGLIKLILVLQHRMATPNLHLNMLNPHIDVTRSDKYRGLMFPSKCVPLDGLFGIHESQPLLGAVSSFGFGGSNAHAIVEVAPTFKSTW</sequence>
<evidence type="ECO:0000256" key="3">
    <source>
        <dbReference type="ARBA" id="ARBA00022679"/>
    </source>
</evidence>
<feature type="domain" description="Carrier" evidence="4">
    <location>
        <begin position="1"/>
        <end position="67"/>
    </location>
</feature>
<dbReference type="PANTHER" id="PTHR43775">
    <property type="entry name" value="FATTY ACID SYNTHASE"/>
    <property type="match status" value="1"/>
</dbReference>
<gene>
    <name evidence="6" type="ORF">ETH_00043845</name>
</gene>
<proteinExistence type="predicted"/>